<name>A0A6M0CRB1_9FLAO</name>
<dbReference type="InterPro" id="IPR026341">
    <property type="entry name" value="T9SS_type_B"/>
</dbReference>
<keyword evidence="3" id="KW-1185">Reference proteome</keyword>
<protein>
    <submittedName>
        <fullName evidence="2">T9SS type B sorting domain-containing protein</fullName>
    </submittedName>
</protein>
<dbReference type="AlphaFoldDB" id="A0A6M0CRB1"/>
<organism evidence="2 3">
    <name type="scientific">Spongiivirga citrea</name>
    <dbReference type="NCBI Taxonomy" id="1481457"/>
    <lineage>
        <taxon>Bacteria</taxon>
        <taxon>Pseudomonadati</taxon>
        <taxon>Bacteroidota</taxon>
        <taxon>Flavobacteriia</taxon>
        <taxon>Flavobacteriales</taxon>
        <taxon>Flavobacteriaceae</taxon>
        <taxon>Spongiivirga</taxon>
    </lineage>
</organism>
<gene>
    <name evidence="2" type="ORF">GWK10_15445</name>
</gene>
<dbReference type="Pfam" id="PF13585">
    <property type="entry name" value="CHU_C"/>
    <property type="match status" value="1"/>
</dbReference>
<sequence>MHTPNIITTLLFFCNAIVLQAQVAFQNNGNLQIHDEGQIGFHIDLINQGVFNQNLGLAGFYSQTNPLIVSGNTVVFNDLEVDVANNLFIRTGVGVTNGTNFITGLVVTDRNTPNISLDFINDSFYSGVADARHTDGYASISGNDAFTFPIGDDNRFRPMSVSASSLKQFYSGAYFFEDPNSPSTFSTNFNTNTRQERISTVNPTEFWDLDGPSETSVTLTWDANSNVNFLADEIEDFVVVGWNINDAEWQDLGNTLTAGDITSGSVTSAPFIPDEYAVLTIGSANTETQSLNYGISPDGDGVNDVLVIEATRRRTENHLEIFNRWGVKVYEADGYNNNWDGTSDGRVTISRDKGLPVGTYFYILEFKDNGERATGYIYINR</sequence>
<evidence type="ECO:0000313" key="3">
    <source>
        <dbReference type="Proteomes" id="UP000474296"/>
    </source>
</evidence>
<feature type="signal peptide" evidence="1">
    <location>
        <begin position="1"/>
        <end position="21"/>
    </location>
</feature>
<keyword evidence="1" id="KW-0732">Signal</keyword>
<feature type="chain" id="PRO_5026789841" evidence="1">
    <location>
        <begin position="22"/>
        <end position="381"/>
    </location>
</feature>
<dbReference type="RefSeq" id="WP_164033293.1">
    <property type="nucleotide sequence ID" value="NZ_JAABOQ010000006.1"/>
</dbReference>
<dbReference type="NCBIfam" id="TIGR04131">
    <property type="entry name" value="Bac_Flav_CTERM"/>
    <property type="match status" value="1"/>
</dbReference>
<evidence type="ECO:0000256" key="1">
    <source>
        <dbReference type="SAM" id="SignalP"/>
    </source>
</evidence>
<dbReference type="EMBL" id="JAABOQ010000006">
    <property type="protein sequence ID" value="NER18614.1"/>
    <property type="molecule type" value="Genomic_DNA"/>
</dbReference>
<evidence type="ECO:0000313" key="2">
    <source>
        <dbReference type="EMBL" id="NER18614.1"/>
    </source>
</evidence>
<dbReference type="Proteomes" id="UP000474296">
    <property type="component" value="Unassembled WGS sequence"/>
</dbReference>
<comment type="caution">
    <text evidence="2">The sequence shown here is derived from an EMBL/GenBank/DDBJ whole genome shotgun (WGS) entry which is preliminary data.</text>
</comment>
<reference evidence="2 3" key="1">
    <citation type="submission" date="2020-01" db="EMBL/GenBank/DDBJ databases">
        <title>Spongiivirga citrea KCTC 32990T.</title>
        <authorList>
            <person name="Wang G."/>
        </authorList>
    </citation>
    <scope>NUCLEOTIDE SEQUENCE [LARGE SCALE GENOMIC DNA]</scope>
    <source>
        <strain evidence="2 3">KCTC 32990</strain>
    </source>
</reference>
<accession>A0A6M0CRB1</accession>
<proteinExistence type="predicted"/>